<gene>
    <name evidence="2" type="ORF">BDV34DRAFT_230737</name>
</gene>
<dbReference type="InterPro" id="IPR036736">
    <property type="entry name" value="ACP-like_sf"/>
</dbReference>
<dbReference type="EMBL" id="ML735057">
    <property type="protein sequence ID" value="KAB8199941.1"/>
    <property type="molecule type" value="Genomic_DNA"/>
</dbReference>
<dbReference type="Pfam" id="PF00550">
    <property type="entry name" value="PP-binding"/>
    <property type="match status" value="1"/>
</dbReference>
<dbReference type="SUPFAM" id="SSF52777">
    <property type="entry name" value="CoA-dependent acyltransferases"/>
    <property type="match status" value="2"/>
</dbReference>
<dbReference type="SUPFAM" id="SSF47336">
    <property type="entry name" value="ACP-like"/>
    <property type="match status" value="1"/>
</dbReference>
<dbReference type="GO" id="GO:0044550">
    <property type="term" value="P:secondary metabolite biosynthetic process"/>
    <property type="evidence" value="ECO:0007669"/>
    <property type="project" value="TreeGrafter"/>
</dbReference>
<evidence type="ECO:0000313" key="2">
    <source>
        <dbReference type="EMBL" id="KAB8199941.1"/>
    </source>
</evidence>
<dbReference type="InterPro" id="IPR001242">
    <property type="entry name" value="Condensation_dom"/>
</dbReference>
<dbReference type="Gene3D" id="3.30.559.10">
    <property type="entry name" value="Chloramphenicol acetyltransferase-like domain"/>
    <property type="match status" value="1"/>
</dbReference>
<dbReference type="InterPro" id="IPR009081">
    <property type="entry name" value="PP-bd_ACP"/>
</dbReference>
<dbReference type="Gene3D" id="3.30.559.30">
    <property type="entry name" value="Nonribosomal peptide synthetase, condensation domain"/>
    <property type="match status" value="1"/>
</dbReference>
<dbReference type="GO" id="GO:0043041">
    <property type="term" value="P:amino acid activation for nonribosomal peptide biosynthetic process"/>
    <property type="evidence" value="ECO:0007669"/>
    <property type="project" value="TreeGrafter"/>
</dbReference>
<reference evidence="2 3" key="1">
    <citation type="submission" date="2019-04" db="EMBL/GenBank/DDBJ databases">
        <title>Fungal friends and foes A comparative genomics study of 23 Aspergillus species from section Flavi.</title>
        <authorList>
            <consortium name="DOE Joint Genome Institute"/>
            <person name="Kjaerbolling I."/>
            <person name="Vesth T.C."/>
            <person name="Frisvad J.C."/>
            <person name="Nybo J.L."/>
            <person name="Theobald S."/>
            <person name="Kildgaard S."/>
            <person name="Petersen T.I."/>
            <person name="Kuo A."/>
            <person name="Sato A."/>
            <person name="Lyhne E.K."/>
            <person name="Kogle M.E."/>
            <person name="Wiebenga A."/>
            <person name="Kun R.S."/>
            <person name="Lubbers R.J."/>
            <person name="Makela M.R."/>
            <person name="Barry K."/>
            <person name="Chovatia M."/>
            <person name="Clum A."/>
            <person name="Daum C."/>
            <person name="Haridas S."/>
            <person name="He G."/>
            <person name="LaButti K."/>
            <person name="Lipzen A."/>
            <person name="Mondo S."/>
            <person name="Pangilinan J."/>
            <person name="Riley R."/>
            <person name="Salamov A."/>
            <person name="Simmons B.A."/>
            <person name="Magnuson J.K."/>
            <person name="Henrissat B."/>
            <person name="Mortensen U.H."/>
            <person name="Larsen T.O."/>
            <person name="De vries R.P."/>
            <person name="Grigoriev I.V."/>
            <person name="Machida M."/>
            <person name="Baker S.E."/>
            <person name="Andersen M.R."/>
        </authorList>
    </citation>
    <scope>NUCLEOTIDE SEQUENCE [LARGE SCALE GENOMIC DNA]</scope>
    <source>
        <strain evidence="2 3">CBS 117618</strain>
    </source>
</reference>
<evidence type="ECO:0000313" key="3">
    <source>
        <dbReference type="Proteomes" id="UP000326532"/>
    </source>
</evidence>
<dbReference type="Gene3D" id="1.10.1200.10">
    <property type="entry name" value="ACP-like"/>
    <property type="match status" value="1"/>
</dbReference>
<dbReference type="Proteomes" id="UP000326532">
    <property type="component" value="Unassembled WGS sequence"/>
</dbReference>
<dbReference type="Pfam" id="PF00668">
    <property type="entry name" value="Condensation"/>
    <property type="match status" value="1"/>
</dbReference>
<dbReference type="VEuPathDB" id="FungiDB:BDV34DRAFT_230737"/>
<keyword evidence="3" id="KW-1185">Reference proteome</keyword>
<protein>
    <submittedName>
        <fullName evidence="2">Condensation domain-containing protein</fullName>
    </submittedName>
</protein>
<feature type="domain" description="Carrier" evidence="1">
    <location>
        <begin position="1"/>
        <end position="72"/>
    </location>
</feature>
<dbReference type="GO" id="GO:0031177">
    <property type="term" value="F:phosphopantetheine binding"/>
    <property type="evidence" value="ECO:0007669"/>
    <property type="project" value="TreeGrafter"/>
</dbReference>
<dbReference type="InterPro" id="IPR023213">
    <property type="entry name" value="CAT-like_dom_sf"/>
</dbReference>
<dbReference type="AlphaFoldDB" id="A0A5N6D478"/>
<dbReference type="SMART" id="SM01294">
    <property type="entry name" value="PKS_PP_betabranch"/>
    <property type="match status" value="1"/>
</dbReference>
<dbReference type="PANTHER" id="PTHR45527">
    <property type="entry name" value="NONRIBOSOMAL PEPTIDE SYNTHETASE"/>
    <property type="match status" value="1"/>
</dbReference>
<organism evidence="2 3">
    <name type="scientific">Aspergillus parasiticus</name>
    <dbReference type="NCBI Taxonomy" id="5067"/>
    <lineage>
        <taxon>Eukaryota</taxon>
        <taxon>Fungi</taxon>
        <taxon>Dikarya</taxon>
        <taxon>Ascomycota</taxon>
        <taxon>Pezizomycotina</taxon>
        <taxon>Eurotiomycetes</taxon>
        <taxon>Eurotiomycetidae</taxon>
        <taxon>Eurotiales</taxon>
        <taxon>Aspergillaceae</taxon>
        <taxon>Aspergillus</taxon>
        <taxon>Aspergillus subgen. Circumdati</taxon>
    </lineage>
</organism>
<dbReference type="GO" id="GO:0005737">
    <property type="term" value="C:cytoplasm"/>
    <property type="evidence" value="ECO:0007669"/>
    <property type="project" value="TreeGrafter"/>
</dbReference>
<dbReference type="GO" id="GO:0003824">
    <property type="term" value="F:catalytic activity"/>
    <property type="evidence" value="ECO:0007669"/>
    <property type="project" value="InterPro"/>
</dbReference>
<sequence length="532" mass="60055">MDQTLKQIWASVLSLEVEEIGDDDNLFELGGDSVKAIIIMGEAAGRNIDFDIETFYAHPTIRGLANFLSSGQSPAKESSCLQSLASKEHVGDEASPLLEFCWEDVGVSAANISRVAPVDIGQEHYMVENEKGIPGSSLAFAYEVQGGPDVHQRLQRAIEVMSTKNPTLRSIFIRTEEEEKDTYYQVLLKAGHTTINHPSSRLEDYVAQSRQRTIHPGDPIVQYALVEEGGSLFFIFSISHAFFDGFSRTLWEQDWLNALKAPETFANEQPERPWFGDFTMHRKETLDESAAENFWTTYLGESCLETIHAGKPETFHIHDSVLHTTLPKTLVKGRSVHIATIILPAWSLALMKYSGKRDVAFLYATLGRLYPFKDIDQITGFLLRSRLFRLQVNETNTDVPVDVLLESVQKDLISAGRQEHVQKFPYIKSTTMPQSYVNIKAGTSSLKQQRIDESLVVTPRRDLEHWVFFCRFAIYLDIAMRDNDMLVELRYESSLLPAEGARQILDDFATILKRIVGSYDTTLGALVESSYH</sequence>
<name>A0A5N6D478_ASPPA</name>
<dbReference type="OMA" id="HTHCDAF"/>
<dbReference type="PANTHER" id="PTHR45527:SF12">
    <property type="entry name" value="NONRIBOSOMAL PEPTIDE SYNTHETASE IVOA"/>
    <property type="match status" value="1"/>
</dbReference>
<dbReference type="PROSITE" id="PS50075">
    <property type="entry name" value="CARRIER"/>
    <property type="match status" value="1"/>
</dbReference>
<accession>A0A5N6D478</accession>
<proteinExistence type="predicted"/>
<evidence type="ECO:0000259" key="1">
    <source>
        <dbReference type="PROSITE" id="PS50075"/>
    </source>
</evidence>